<evidence type="ECO:0000313" key="3">
    <source>
        <dbReference type="Proteomes" id="UP000712600"/>
    </source>
</evidence>
<dbReference type="InterPro" id="IPR001810">
    <property type="entry name" value="F-box_dom"/>
</dbReference>
<organism evidence="2 3">
    <name type="scientific">Brassica cretica</name>
    <name type="common">Mustard</name>
    <dbReference type="NCBI Taxonomy" id="69181"/>
    <lineage>
        <taxon>Eukaryota</taxon>
        <taxon>Viridiplantae</taxon>
        <taxon>Streptophyta</taxon>
        <taxon>Embryophyta</taxon>
        <taxon>Tracheophyta</taxon>
        <taxon>Spermatophyta</taxon>
        <taxon>Magnoliopsida</taxon>
        <taxon>eudicotyledons</taxon>
        <taxon>Gunneridae</taxon>
        <taxon>Pentapetalae</taxon>
        <taxon>rosids</taxon>
        <taxon>malvids</taxon>
        <taxon>Brassicales</taxon>
        <taxon>Brassicaceae</taxon>
        <taxon>Brassiceae</taxon>
        <taxon>Brassica</taxon>
    </lineage>
</organism>
<protein>
    <recommendedName>
        <fullName evidence="1">F-box domain-containing protein</fullName>
    </recommendedName>
</protein>
<dbReference type="EMBL" id="QGKX02001521">
    <property type="protein sequence ID" value="KAF3512634.1"/>
    <property type="molecule type" value="Genomic_DNA"/>
</dbReference>
<reference evidence="2" key="1">
    <citation type="submission" date="2019-12" db="EMBL/GenBank/DDBJ databases">
        <title>Genome sequencing and annotation of Brassica cretica.</title>
        <authorList>
            <person name="Studholme D.J."/>
            <person name="Sarris P."/>
        </authorList>
    </citation>
    <scope>NUCLEOTIDE SEQUENCE</scope>
    <source>
        <strain evidence="2">PFS-109/04</strain>
        <tissue evidence="2">Leaf</tissue>
    </source>
</reference>
<dbReference type="PANTHER" id="PTHR24414">
    <property type="entry name" value="F-BOX/KELCH-REPEAT PROTEIN SKIP4"/>
    <property type="match status" value="1"/>
</dbReference>
<gene>
    <name evidence="2" type="ORF">F2Q69_00001722</name>
</gene>
<name>A0A8S9P553_BRACR</name>
<dbReference type="Proteomes" id="UP000712600">
    <property type="component" value="Unassembled WGS sequence"/>
</dbReference>
<sequence>MTKPSLFSSVPEDIVNRILARLPKCYHPMILCLSKEFGHLIRSPEIQKIRSALSKDSIFVCYSDNPVSDRVQRVQTLDARGYTELGTSTSSNREHGREAWCSIALDSKVCALRSILEDIPNCYNTGDGSCDFIREPNDDLWGSAAACVIQNLFPQYGSSLGMTKRRLHGRRFAD</sequence>
<evidence type="ECO:0000259" key="1">
    <source>
        <dbReference type="Pfam" id="PF00646"/>
    </source>
</evidence>
<evidence type="ECO:0000313" key="2">
    <source>
        <dbReference type="EMBL" id="KAF3512634.1"/>
    </source>
</evidence>
<dbReference type="InterPro" id="IPR050354">
    <property type="entry name" value="F-box/kelch-repeat_ARATH"/>
</dbReference>
<proteinExistence type="predicted"/>
<dbReference type="Pfam" id="PF00646">
    <property type="entry name" value="F-box"/>
    <property type="match status" value="1"/>
</dbReference>
<dbReference type="PANTHER" id="PTHR24414:SF75">
    <property type="entry name" value="F-BOX DOMAIN-CONTAINING PROTEIN"/>
    <property type="match status" value="1"/>
</dbReference>
<dbReference type="AlphaFoldDB" id="A0A8S9P553"/>
<accession>A0A8S9P553</accession>
<feature type="domain" description="F-box" evidence="1">
    <location>
        <begin position="7"/>
        <end position="46"/>
    </location>
</feature>
<comment type="caution">
    <text evidence="2">The sequence shown here is derived from an EMBL/GenBank/DDBJ whole genome shotgun (WGS) entry which is preliminary data.</text>
</comment>